<gene>
    <name evidence="2" type="ORF">DC041_0005898</name>
</gene>
<feature type="transmembrane region" description="Helical" evidence="1">
    <location>
        <begin position="63"/>
        <end position="84"/>
    </location>
</feature>
<protein>
    <recommendedName>
        <fullName evidence="4">Protein rolling stone</fullName>
    </recommendedName>
</protein>
<dbReference type="AlphaFoldDB" id="A0A430Q4N7"/>
<reference evidence="2 3" key="1">
    <citation type="journal article" date="2019" name="PLoS Pathog.">
        <title>Genome sequence of the bovine parasite Schistosoma bovis Tanzania.</title>
        <authorList>
            <person name="Oey H."/>
            <person name="Zakrzewski M."/>
            <person name="Gobert G."/>
            <person name="Gravermann K."/>
            <person name="Stoye J."/>
            <person name="Jones M."/>
            <person name="Mcmanus D."/>
            <person name="Krause L."/>
        </authorList>
    </citation>
    <scope>NUCLEOTIDE SEQUENCE [LARGE SCALE GENOMIC DNA]</scope>
    <source>
        <strain evidence="2 3">TAN1997</strain>
    </source>
</reference>
<accession>A0A430Q4N7</accession>
<keyword evidence="3" id="KW-1185">Reference proteome</keyword>
<keyword evidence="1" id="KW-0812">Transmembrane</keyword>
<dbReference type="PANTHER" id="PTHR12242:SF1">
    <property type="entry name" value="MYND-TYPE DOMAIN-CONTAINING PROTEIN"/>
    <property type="match status" value="1"/>
</dbReference>
<name>A0A430Q4N7_SCHBO</name>
<feature type="non-terminal residue" evidence="2">
    <location>
        <position position="1"/>
    </location>
</feature>
<feature type="transmembrane region" description="Helical" evidence="1">
    <location>
        <begin position="241"/>
        <end position="265"/>
    </location>
</feature>
<keyword evidence="1" id="KW-1133">Transmembrane helix</keyword>
<evidence type="ECO:0000313" key="3">
    <source>
        <dbReference type="Proteomes" id="UP000290809"/>
    </source>
</evidence>
<comment type="caution">
    <text evidence="2">The sequence shown here is derived from an EMBL/GenBank/DDBJ whole genome shotgun (WGS) entry which is preliminary data.</text>
</comment>
<feature type="transmembrane region" description="Helical" evidence="1">
    <location>
        <begin position="200"/>
        <end position="221"/>
    </location>
</feature>
<feature type="transmembrane region" description="Helical" evidence="1">
    <location>
        <begin position="138"/>
        <end position="156"/>
    </location>
</feature>
<dbReference type="PANTHER" id="PTHR12242">
    <property type="entry name" value="OS02G0130600 PROTEIN-RELATED"/>
    <property type="match status" value="1"/>
</dbReference>
<evidence type="ECO:0000256" key="1">
    <source>
        <dbReference type="SAM" id="Phobius"/>
    </source>
</evidence>
<dbReference type="Pfam" id="PF21534">
    <property type="entry name" value="Rost"/>
    <property type="match status" value="1"/>
</dbReference>
<dbReference type="EMBL" id="QMKO01002745">
    <property type="protein sequence ID" value="RTG82665.1"/>
    <property type="molecule type" value="Genomic_DNA"/>
</dbReference>
<feature type="transmembrane region" description="Helical" evidence="1">
    <location>
        <begin position="96"/>
        <end position="117"/>
    </location>
</feature>
<dbReference type="GO" id="GO:0016020">
    <property type="term" value="C:membrane"/>
    <property type="evidence" value="ECO:0007669"/>
    <property type="project" value="TreeGrafter"/>
</dbReference>
<evidence type="ECO:0000313" key="2">
    <source>
        <dbReference type="EMBL" id="RTG82665.1"/>
    </source>
</evidence>
<keyword evidence="1" id="KW-0472">Membrane</keyword>
<evidence type="ECO:0008006" key="4">
    <source>
        <dbReference type="Google" id="ProtNLM"/>
    </source>
</evidence>
<sequence>LIISTFIYIKFFQWMCFTPKYFTTYRVSLAILLLVWIIYDIVIETIRHFDHSEYSWITYGTNWAFLILTIVHISLTIYCSIYNIKYPNNEPRYYQLIWFLYNLSSTCILVVSVIYWFSLSTIPLNSNKEPRYYQPIWFLYNLSSTCILVVSVIYWFSLSTIPLNVFASWQSRVKHSLTSVLVVIDTCLCAIPMRMIHVIYPCLLGVIYSLFTYLFWLLGGAGPHNKGQIYPSIDWSKPQSTILACFSALMSVILCHATLYIIYFIRVNISAKLGGRGFVLVKESKEQQCYDNDEFDLSEEISEDGKQTFQIRKIENPQTMYQKYGTIE</sequence>
<feature type="transmembrane region" description="Helical" evidence="1">
    <location>
        <begin position="24"/>
        <end position="42"/>
    </location>
</feature>
<dbReference type="STRING" id="6184.A0A430Q4N7"/>
<proteinExistence type="predicted"/>
<organism evidence="2 3">
    <name type="scientific">Schistosoma bovis</name>
    <name type="common">Blood fluke</name>
    <dbReference type="NCBI Taxonomy" id="6184"/>
    <lineage>
        <taxon>Eukaryota</taxon>
        <taxon>Metazoa</taxon>
        <taxon>Spiralia</taxon>
        <taxon>Lophotrochozoa</taxon>
        <taxon>Platyhelminthes</taxon>
        <taxon>Trematoda</taxon>
        <taxon>Digenea</taxon>
        <taxon>Strigeidida</taxon>
        <taxon>Schistosomatoidea</taxon>
        <taxon>Schistosomatidae</taxon>
        <taxon>Schistosoma</taxon>
    </lineage>
</organism>
<dbReference type="InterPro" id="IPR049352">
    <property type="entry name" value="Rost"/>
</dbReference>
<dbReference type="Proteomes" id="UP000290809">
    <property type="component" value="Unassembled WGS sequence"/>
</dbReference>